<sequence>MSFRPRNRTTDTLMTEPKTSTKGARLGLTTKMRWVRKMGKEMAMTILAQLKNTQCYRTSH</sequence>
<dbReference type="Proteomes" id="UP000639403">
    <property type="component" value="Unassembled WGS sequence"/>
</dbReference>
<accession>A0A8H7P2F2</accession>
<reference evidence="2" key="1">
    <citation type="submission" date="2020-11" db="EMBL/GenBank/DDBJ databases">
        <authorList>
            <person name="Koelle M."/>
            <person name="Horta M.A.C."/>
            <person name="Nowrousian M."/>
            <person name="Ohm R.A."/>
            <person name="Benz P."/>
            <person name="Pilgard A."/>
        </authorList>
    </citation>
    <scope>NUCLEOTIDE SEQUENCE</scope>
    <source>
        <strain evidence="2">FPRL280</strain>
    </source>
</reference>
<dbReference type="AlphaFoldDB" id="A0A8H7P2F2"/>
<proteinExistence type="predicted"/>
<dbReference type="EMBL" id="JADOXO010000098">
    <property type="protein sequence ID" value="KAF9813684.1"/>
    <property type="molecule type" value="Genomic_DNA"/>
</dbReference>
<feature type="compositionally biased region" description="Polar residues" evidence="1">
    <location>
        <begin position="10"/>
        <end position="20"/>
    </location>
</feature>
<reference evidence="2" key="2">
    <citation type="journal article" name="Front. Microbiol.">
        <title>Degradative Capacity of Two Strains of Rhodonia placenta: From Phenotype to Genotype.</title>
        <authorList>
            <person name="Kolle M."/>
            <person name="Horta M.A.C."/>
            <person name="Nowrousian M."/>
            <person name="Ohm R.A."/>
            <person name="Benz J.P."/>
            <person name="Pilgard A."/>
        </authorList>
    </citation>
    <scope>NUCLEOTIDE SEQUENCE</scope>
    <source>
        <strain evidence="2">FPRL280</strain>
    </source>
</reference>
<comment type="caution">
    <text evidence="2">The sequence shown here is derived from an EMBL/GenBank/DDBJ whole genome shotgun (WGS) entry which is preliminary data.</text>
</comment>
<protein>
    <submittedName>
        <fullName evidence="2">Uncharacterized protein</fullName>
    </submittedName>
</protein>
<feature type="region of interest" description="Disordered" evidence="1">
    <location>
        <begin position="1"/>
        <end position="20"/>
    </location>
</feature>
<name>A0A8H7P2F2_9APHY</name>
<evidence type="ECO:0000256" key="1">
    <source>
        <dbReference type="SAM" id="MobiDB-lite"/>
    </source>
</evidence>
<organism evidence="2 3">
    <name type="scientific">Rhodonia placenta</name>
    <dbReference type="NCBI Taxonomy" id="104341"/>
    <lineage>
        <taxon>Eukaryota</taxon>
        <taxon>Fungi</taxon>
        <taxon>Dikarya</taxon>
        <taxon>Basidiomycota</taxon>
        <taxon>Agaricomycotina</taxon>
        <taxon>Agaricomycetes</taxon>
        <taxon>Polyporales</taxon>
        <taxon>Adustoporiaceae</taxon>
        <taxon>Rhodonia</taxon>
    </lineage>
</organism>
<evidence type="ECO:0000313" key="3">
    <source>
        <dbReference type="Proteomes" id="UP000639403"/>
    </source>
</evidence>
<evidence type="ECO:0000313" key="2">
    <source>
        <dbReference type="EMBL" id="KAF9813684.1"/>
    </source>
</evidence>
<gene>
    <name evidence="2" type="ORF">IEO21_05400</name>
</gene>